<feature type="transmembrane region" description="Helical" evidence="1">
    <location>
        <begin position="231"/>
        <end position="252"/>
    </location>
</feature>
<keyword evidence="1" id="KW-1133">Transmembrane helix</keyword>
<dbReference type="Proteomes" id="UP000823775">
    <property type="component" value="Unassembled WGS sequence"/>
</dbReference>
<evidence type="ECO:0008006" key="4">
    <source>
        <dbReference type="Google" id="ProtNLM"/>
    </source>
</evidence>
<sequence length="286" mass="32599">DPTTRRIWFGIATAHDLESHDDITEERLYQNIFASHLGQLAIIFLWTFDNLFHVAWQGNFESWVYDPLHVRPIAHAIWDPHFRQTAMKAFTRGGSLGPVNITYSGVYQWWCTIGQWNLYAQNPNSSSHLFGAAQGAGTSILTLLGGFHPQMQSLWLTDISDDHLAIAFIFLIASHMYRTNFGIGHNMKDLLGLVLASLGVITPLVAQHMYSLCAYAFIAQEFTTQDALYTHHQYIVGFIMTGAFVHGAIFFIRDYNPEKNEDNILARMLDYKEAIISHLSWDNLFL</sequence>
<reference evidence="2 3" key="1">
    <citation type="journal article" date="2021" name="BMC Genomics">
        <title>Datura genome reveals duplications of psychoactive alkaloid biosynthetic genes and high mutation rate following tissue culture.</title>
        <authorList>
            <person name="Rajewski A."/>
            <person name="Carter-House D."/>
            <person name="Stajich J."/>
            <person name="Litt A."/>
        </authorList>
    </citation>
    <scope>NUCLEOTIDE SEQUENCE [LARGE SCALE GENOMIC DNA]</scope>
    <source>
        <strain evidence="2">AR-01</strain>
    </source>
</reference>
<dbReference type="PANTHER" id="PTHR30128">
    <property type="entry name" value="OUTER MEMBRANE PROTEIN, OMPA-RELATED"/>
    <property type="match status" value="1"/>
</dbReference>
<dbReference type="Gene3D" id="1.20.1130.10">
    <property type="entry name" value="Photosystem I PsaA/PsaB"/>
    <property type="match status" value="3"/>
</dbReference>
<dbReference type="InterPro" id="IPR001280">
    <property type="entry name" value="PSI_PsaA/B"/>
</dbReference>
<name>A0ABS8UUB7_DATST</name>
<dbReference type="PANTHER" id="PTHR30128:SF19">
    <property type="entry name" value="PHOTOSYSTEM I P700 CHLOROPHYLL A APOPROTEIN A1-RELATED"/>
    <property type="match status" value="1"/>
</dbReference>
<protein>
    <recommendedName>
        <fullName evidence="4">Photosystem I P700 apoprotein A2</fullName>
    </recommendedName>
</protein>
<feature type="transmembrane region" description="Helical" evidence="1">
    <location>
        <begin position="159"/>
        <end position="178"/>
    </location>
</feature>
<dbReference type="EMBL" id="JACEIK010002517">
    <property type="protein sequence ID" value="MCD9637598.1"/>
    <property type="molecule type" value="Genomic_DNA"/>
</dbReference>
<feature type="transmembrane region" description="Helical" evidence="1">
    <location>
        <begin position="129"/>
        <end position="147"/>
    </location>
</feature>
<dbReference type="Pfam" id="PF00223">
    <property type="entry name" value="PsaA_PsaB"/>
    <property type="match status" value="2"/>
</dbReference>
<accession>A0ABS8UUB7</accession>
<organism evidence="2 3">
    <name type="scientific">Datura stramonium</name>
    <name type="common">Jimsonweed</name>
    <name type="synonym">Common thornapple</name>
    <dbReference type="NCBI Taxonomy" id="4076"/>
    <lineage>
        <taxon>Eukaryota</taxon>
        <taxon>Viridiplantae</taxon>
        <taxon>Streptophyta</taxon>
        <taxon>Embryophyta</taxon>
        <taxon>Tracheophyta</taxon>
        <taxon>Spermatophyta</taxon>
        <taxon>Magnoliopsida</taxon>
        <taxon>eudicotyledons</taxon>
        <taxon>Gunneridae</taxon>
        <taxon>Pentapetalae</taxon>
        <taxon>asterids</taxon>
        <taxon>lamiids</taxon>
        <taxon>Solanales</taxon>
        <taxon>Solanaceae</taxon>
        <taxon>Solanoideae</taxon>
        <taxon>Datureae</taxon>
        <taxon>Datura</taxon>
    </lineage>
</organism>
<evidence type="ECO:0000256" key="1">
    <source>
        <dbReference type="SAM" id="Phobius"/>
    </source>
</evidence>
<comment type="caution">
    <text evidence="2">The sequence shown here is derived from an EMBL/GenBank/DDBJ whole genome shotgun (WGS) entry which is preliminary data.</text>
</comment>
<keyword evidence="1" id="KW-0812">Transmembrane</keyword>
<gene>
    <name evidence="2" type="ORF">HAX54_020975</name>
</gene>
<dbReference type="SUPFAM" id="SSF81558">
    <property type="entry name" value="Photosystem I subunits PsaA/PsaB"/>
    <property type="match status" value="1"/>
</dbReference>
<keyword evidence="1" id="KW-0472">Membrane</keyword>
<feature type="non-terminal residue" evidence="2">
    <location>
        <position position="1"/>
    </location>
</feature>
<feature type="transmembrane region" description="Helical" evidence="1">
    <location>
        <begin position="190"/>
        <end position="219"/>
    </location>
</feature>
<dbReference type="InterPro" id="IPR036408">
    <property type="entry name" value="PSI_PsaA/B_sf"/>
</dbReference>
<evidence type="ECO:0000313" key="3">
    <source>
        <dbReference type="Proteomes" id="UP000823775"/>
    </source>
</evidence>
<evidence type="ECO:0000313" key="2">
    <source>
        <dbReference type="EMBL" id="MCD9637598.1"/>
    </source>
</evidence>
<keyword evidence="3" id="KW-1185">Reference proteome</keyword>
<proteinExistence type="predicted"/>